<evidence type="ECO:0000313" key="2">
    <source>
        <dbReference type="EMBL" id="RYU95512.1"/>
    </source>
</evidence>
<dbReference type="Gene3D" id="2.150.10.10">
    <property type="entry name" value="Serralysin-like metalloprotease, C-terminal"/>
    <property type="match status" value="1"/>
</dbReference>
<reference evidence="2 3" key="1">
    <citation type="submission" date="2019-02" db="EMBL/GenBank/DDBJ databases">
        <title>Bacterial novel species Emticicia sp. 17J42-9 isolated from soil.</title>
        <authorList>
            <person name="Jung H.-Y."/>
        </authorList>
    </citation>
    <scope>NUCLEOTIDE SEQUENCE [LARGE SCALE GENOMIC DNA]</scope>
    <source>
        <strain evidence="2 3">17J42-9</strain>
    </source>
</reference>
<keyword evidence="1" id="KW-0175">Coiled coil</keyword>
<dbReference type="RefSeq" id="WP_130021118.1">
    <property type="nucleotide sequence ID" value="NZ_SEWF01000014.1"/>
</dbReference>
<organism evidence="2 3">
    <name type="scientific">Emticicia agri</name>
    <dbReference type="NCBI Taxonomy" id="2492393"/>
    <lineage>
        <taxon>Bacteria</taxon>
        <taxon>Pseudomonadati</taxon>
        <taxon>Bacteroidota</taxon>
        <taxon>Cytophagia</taxon>
        <taxon>Cytophagales</taxon>
        <taxon>Leadbetterellaceae</taxon>
        <taxon>Emticicia</taxon>
    </lineage>
</organism>
<sequence>MSGIKLLSKRHRSFTGTIMFLLLGAFPLMAQTGSENVGIGTTKPDRSALLDLSSTSKGLLIPRMTLEQRGKIMNPANGLMIYQTDFLAGFYYYDGTAWKSMSASNIGKSLRSDAAVNEATWSINGNAGTNSDLHFIGTTDTTSLSFKVNNFRSGLIDYRYGNTYFGYRAGYRSIGFNSVAIGAYALHEVNLGLNNIAVGYQALPNNQTGSDNVAVGTSALFFNVVGSQNIAIGTQAGQKSVGDGNVFIGNNAGVNEIGNNKLYIENGSPNGPLLYGDFAKGFLGINTKAPESALSIDSKSANISGLQFKNLTNASPASRPNQKVLSVDDKGRVILVRDSIGVGTTFPTAPTTNYWTAKGNAIENNNVGDVVVGNIRFKSLRSTSTAGKSNGKVLSIDENGLLVLVKDSVGTAKNQTNVINGFWEENDNTLSNLNDNGVVELKGSVKLKNLTAYNQAFTPYGKVLTVTDEGRLILVRDSVGVGGGGPSSWNINGNNISNNNSGTVQINAGLKLSQLTNATPASVTSQKFLSVDNQGNVILANSAATGGGETNWALTGNNISNNNTGIVTINNGLTTKNGIKIETGKLTLSQLTANSTAGKPNGKVLSVDNAGNLILVRDSLAATSNSGGVPVIPSTEPSSWSVNDNNITNKNSGNVFISNGLVLSKLSSDAPTSITSQKVLSVDANGQVILVNTPVSTGNGGIGNSLWRNNDNGIGIVNNNTGGIFVNSNEDNKSGLQLTRLKSSSPAGNAYGKVLSVDDSGNIILVTDGGSNVENSWNNIDGRLHNANNGKVVIGTGINSFPDGYSLFVKNGILTERVRVALANSERWADYVFKDDYKLMPLKEVEKFIKHNQHLPNVPSADEMAQRGLDVAETSAKLMEKIEELTLYLIEANKKIEELDKEVKNLKKIQK</sequence>
<protein>
    <submittedName>
        <fullName evidence="2">Uncharacterized protein</fullName>
    </submittedName>
</protein>
<proteinExistence type="predicted"/>
<dbReference type="EMBL" id="SEWF01000014">
    <property type="protein sequence ID" value="RYU95512.1"/>
    <property type="molecule type" value="Genomic_DNA"/>
</dbReference>
<dbReference type="AlphaFoldDB" id="A0A4Q5M060"/>
<evidence type="ECO:0000256" key="1">
    <source>
        <dbReference type="SAM" id="Coils"/>
    </source>
</evidence>
<keyword evidence="3" id="KW-1185">Reference proteome</keyword>
<comment type="caution">
    <text evidence="2">The sequence shown here is derived from an EMBL/GenBank/DDBJ whole genome shotgun (WGS) entry which is preliminary data.</text>
</comment>
<dbReference type="Proteomes" id="UP000293162">
    <property type="component" value="Unassembled WGS sequence"/>
</dbReference>
<evidence type="ECO:0000313" key="3">
    <source>
        <dbReference type="Proteomes" id="UP000293162"/>
    </source>
</evidence>
<feature type="coiled-coil region" evidence="1">
    <location>
        <begin position="882"/>
        <end position="909"/>
    </location>
</feature>
<dbReference type="OrthoDB" id="658938at2"/>
<gene>
    <name evidence="2" type="ORF">EWM59_11495</name>
</gene>
<accession>A0A4Q5M060</accession>
<name>A0A4Q5M060_9BACT</name>
<dbReference type="InterPro" id="IPR011049">
    <property type="entry name" value="Serralysin-like_metalloprot_C"/>
</dbReference>